<comment type="catalytic activity">
    <reaction evidence="3">
        <text>adenosylcob(III)inamide + GTP = adenosylcob(III)inamide phosphate + GDP + H(+)</text>
        <dbReference type="Rhea" id="RHEA:15765"/>
        <dbReference type="ChEBI" id="CHEBI:2480"/>
        <dbReference type="ChEBI" id="CHEBI:15378"/>
        <dbReference type="ChEBI" id="CHEBI:37565"/>
        <dbReference type="ChEBI" id="CHEBI:58189"/>
        <dbReference type="ChEBI" id="CHEBI:58502"/>
        <dbReference type="EC" id="2.7.1.156"/>
    </reaction>
</comment>
<dbReference type="GO" id="GO:0008820">
    <property type="term" value="F:cobinamide phosphate guanylyltransferase activity"/>
    <property type="evidence" value="ECO:0007669"/>
    <property type="project" value="UniProtKB-EC"/>
</dbReference>
<evidence type="ECO:0000256" key="9">
    <source>
        <dbReference type="ARBA" id="ARBA00012523"/>
    </source>
</evidence>
<dbReference type="SUPFAM" id="SSF52540">
    <property type="entry name" value="P-loop containing nucleoside triphosphate hydrolases"/>
    <property type="match status" value="1"/>
</dbReference>
<dbReference type="PANTHER" id="PTHR34848:SF1">
    <property type="entry name" value="BIFUNCTIONAL ADENOSYLCOBALAMIN BIOSYNTHESIS PROTEIN COBU"/>
    <property type="match status" value="1"/>
</dbReference>
<dbReference type="InterPro" id="IPR003203">
    <property type="entry name" value="CobU/CobP"/>
</dbReference>
<feature type="binding site" evidence="19">
    <location>
        <position position="93"/>
    </location>
    <ligand>
        <name>GTP</name>
        <dbReference type="ChEBI" id="CHEBI:37565"/>
    </ligand>
</feature>
<feature type="active site" description="GMP-histidine intermediate" evidence="18">
    <location>
        <position position="62"/>
    </location>
</feature>
<evidence type="ECO:0000256" key="18">
    <source>
        <dbReference type="PIRSR" id="PIRSR006135-1"/>
    </source>
</evidence>
<organism evidence="20 21">
    <name type="scientific">Cutibacterium granulosum</name>
    <dbReference type="NCBI Taxonomy" id="33011"/>
    <lineage>
        <taxon>Bacteria</taxon>
        <taxon>Bacillati</taxon>
        <taxon>Actinomycetota</taxon>
        <taxon>Actinomycetes</taxon>
        <taxon>Propionibacteriales</taxon>
        <taxon>Propionibacteriaceae</taxon>
        <taxon>Cutibacterium</taxon>
    </lineage>
</organism>
<keyword evidence="14" id="KW-0067">ATP-binding</keyword>
<evidence type="ECO:0000256" key="12">
    <source>
        <dbReference type="ARBA" id="ARBA00022741"/>
    </source>
</evidence>
<evidence type="ECO:0000313" key="20">
    <source>
        <dbReference type="EMBL" id="SNV32447.1"/>
    </source>
</evidence>
<accession>A0A239WD51</accession>
<dbReference type="GO" id="GO:0005524">
    <property type="term" value="F:ATP binding"/>
    <property type="evidence" value="ECO:0007669"/>
    <property type="project" value="UniProtKB-KW"/>
</dbReference>
<dbReference type="CDD" id="cd00544">
    <property type="entry name" value="CobU"/>
    <property type="match status" value="1"/>
</dbReference>
<evidence type="ECO:0000256" key="14">
    <source>
        <dbReference type="ARBA" id="ARBA00022840"/>
    </source>
</evidence>
<protein>
    <recommendedName>
        <fullName evidence="16">Adenosylcobinamide kinase</fullName>
        <ecNumber evidence="8">2.7.1.156</ecNumber>
        <ecNumber evidence="9">2.7.7.62</ecNumber>
    </recommendedName>
    <alternativeName>
        <fullName evidence="17">Adenosylcobinamide-phosphate guanylyltransferase</fullName>
    </alternativeName>
</protein>
<comment type="function">
    <text evidence="4">Catalyzes ATP-dependent phosphorylation of adenosylcobinamide and addition of GMP to adenosylcobinamide phosphate.</text>
</comment>
<evidence type="ECO:0000256" key="13">
    <source>
        <dbReference type="ARBA" id="ARBA00022777"/>
    </source>
</evidence>
<dbReference type="Proteomes" id="UP000215332">
    <property type="component" value="Chromosome 1"/>
</dbReference>
<comment type="catalytic activity">
    <reaction evidence="1">
        <text>adenosylcob(III)inamide + ATP = adenosylcob(III)inamide phosphate + ADP + H(+)</text>
        <dbReference type="Rhea" id="RHEA:15769"/>
        <dbReference type="ChEBI" id="CHEBI:2480"/>
        <dbReference type="ChEBI" id="CHEBI:15378"/>
        <dbReference type="ChEBI" id="CHEBI:30616"/>
        <dbReference type="ChEBI" id="CHEBI:58502"/>
        <dbReference type="ChEBI" id="CHEBI:456216"/>
        <dbReference type="EC" id="2.7.1.156"/>
    </reaction>
</comment>
<evidence type="ECO:0000256" key="4">
    <source>
        <dbReference type="ARBA" id="ARBA00003889"/>
    </source>
</evidence>
<dbReference type="EC" id="2.7.1.156" evidence="8"/>
<reference evidence="20 21" key="1">
    <citation type="submission" date="2017-06" db="EMBL/GenBank/DDBJ databases">
        <authorList>
            <consortium name="Pathogen Informatics"/>
        </authorList>
    </citation>
    <scope>NUCLEOTIDE SEQUENCE [LARGE SCALE GENOMIC DNA]</scope>
    <source>
        <strain evidence="20 21">NCTC11865</strain>
    </source>
</reference>
<dbReference type="PANTHER" id="PTHR34848">
    <property type="match status" value="1"/>
</dbReference>
<comment type="similarity">
    <text evidence="7">Belongs to the CobU/CobP family.</text>
</comment>
<feature type="binding site" evidence="19">
    <location>
        <position position="74"/>
    </location>
    <ligand>
        <name>GTP</name>
        <dbReference type="ChEBI" id="CHEBI:37565"/>
    </ligand>
</feature>
<comment type="pathway">
    <text evidence="6">Cofactor biosynthesis; adenosylcobalamin biosynthesis; adenosylcobalamin from cob(II)yrinate a,c-diamide: step 5/7.</text>
</comment>
<feature type="binding site" evidence="19">
    <location>
        <begin position="20"/>
        <end position="27"/>
    </location>
    <ligand>
        <name>GTP</name>
        <dbReference type="ChEBI" id="CHEBI:37565"/>
    </ligand>
</feature>
<evidence type="ECO:0000256" key="7">
    <source>
        <dbReference type="ARBA" id="ARBA00007490"/>
    </source>
</evidence>
<evidence type="ECO:0000256" key="6">
    <source>
        <dbReference type="ARBA" id="ARBA00005159"/>
    </source>
</evidence>
<dbReference type="EC" id="2.7.7.62" evidence="9"/>
<dbReference type="AlphaFoldDB" id="A0A239WD51"/>
<evidence type="ECO:0000256" key="8">
    <source>
        <dbReference type="ARBA" id="ARBA00012016"/>
    </source>
</evidence>
<evidence type="ECO:0000256" key="16">
    <source>
        <dbReference type="ARBA" id="ARBA00029570"/>
    </source>
</evidence>
<keyword evidence="15 19" id="KW-0342">GTP-binding</keyword>
<dbReference type="UniPathway" id="UPA00148">
    <property type="reaction ID" value="UER00236"/>
</dbReference>
<evidence type="ECO:0000256" key="1">
    <source>
        <dbReference type="ARBA" id="ARBA00000312"/>
    </source>
</evidence>
<dbReference type="GO" id="GO:0043752">
    <property type="term" value="F:adenosylcobinamide kinase activity"/>
    <property type="evidence" value="ECO:0007669"/>
    <property type="project" value="UniProtKB-EC"/>
</dbReference>
<evidence type="ECO:0000256" key="10">
    <source>
        <dbReference type="ARBA" id="ARBA00022573"/>
    </source>
</evidence>
<evidence type="ECO:0000256" key="17">
    <source>
        <dbReference type="ARBA" id="ARBA00030571"/>
    </source>
</evidence>
<evidence type="ECO:0000256" key="15">
    <source>
        <dbReference type="ARBA" id="ARBA00023134"/>
    </source>
</evidence>
<evidence type="ECO:0000313" key="21">
    <source>
        <dbReference type="Proteomes" id="UP000215332"/>
    </source>
</evidence>
<proteinExistence type="inferred from homology"/>
<sequence length="188" mass="20864">MSVHTPTPVDSRPSRAIVLGGARSGKSTFAESQLAQCEVVTYVATSARNPDDPEWTERIRLHQQRRPESWRTVETLDVAAVLLDDDPSPVLVDCLGVWITRILDEVGAWNDEPGWRDGLRTRVDELVDAIRRTHRRVILVSNEVGMGVVPDTAAGRLFRDELGRLNAAVAGACDEVWMCVAGIPRRWA</sequence>
<dbReference type="InterPro" id="IPR027417">
    <property type="entry name" value="P-loop_NTPase"/>
</dbReference>
<dbReference type="KEGG" id="cgrn:4412665_00800"/>
<dbReference type="GO" id="GO:0009236">
    <property type="term" value="P:cobalamin biosynthetic process"/>
    <property type="evidence" value="ECO:0007669"/>
    <property type="project" value="UniProtKB-UniPathway"/>
</dbReference>
<name>A0A239WD51_9ACTN</name>
<dbReference type="Gene3D" id="3.40.50.300">
    <property type="entry name" value="P-loop containing nucleotide triphosphate hydrolases"/>
    <property type="match status" value="1"/>
</dbReference>
<keyword evidence="12 19" id="KW-0547">Nucleotide-binding</keyword>
<evidence type="ECO:0000256" key="19">
    <source>
        <dbReference type="PIRSR" id="PIRSR006135-2"/>
    </source>
</evidence>
<keyword evidence="13 20" id="KW-0418">Kinase</keyword>
<dbReference type="Pfam" id="PF02283">
    <property type="entry name" value="CobU"/>
    <property type="match status" value="1"/>
</dbReference>
<dbReference type="NCBIfam" id="NF004469">
    <property type="entry name" value="PRK05800.1"/>
    <property type="match status" value="1"/>
</dbReference>
<dbReference type="PIRSF" id="PIRSF006135">
    <property type="entry name" value="CobU"/>
    <property type="match status" value="1"/>
</dbReference>
<keyword evidence="11 20" id="KW-0808">Transferase</keyword>
<gene>
    <name evidence="20" type="primary">cobU</name>
    <name evidence="20" type="ORF">SAMEA4412665_00800</name>
</gene>
<dbReference type="eggNOG" id="COG2087">
    <property type="taxonomic scope" value="Bacteria"/>
</dbReference>
<comment type="catalytic activity">
    <reaction evidence="2">
        <text>adenosylcob(III)inamide phosphate + GTP + H(+) = adenosylcob(III)inamide-GDP + diphosphate</text>
        <dbReference type="Rhea" id="RHEA:22712"/>
        <dbReference type="ChEBI" id="CHEBI:15378"/>
        <dbReference type="ChEBI" id="CHEBI:33019"/>
        <dbReference type="ChEBI" id="CHEBI:37565"/>
        <dbReference type="ChEBI" id="CHEBI:58502"/>
        <dbReference type="ChEBI" id="CHEBI:60487"/>
        <dbReference type="EC" id="2.7.7.62"/>
    </reaction>
</comment>
<comment type="pathway">
    <text evidence="5">Cofactor biosynthesis; adenosylcobalamin biosynthesis; adenosylcobalamin from cob(II)yrinate a,c-diamide: step 6/7.</text>
</comment>
<evidence type="ECO:0000256" key="5">
    <source>
        <dbReference type="ARBA" id="ARBA00004692"/>
    </source>
</evidence>
<feature type="binding site" evidence="19">
    <location>
        <begin position="44"/>
        <end position="46"/>
    </location>
    <ligand>
        <name>GTP</name>
        <dbReference type="ChEBI" id="CHEBI:37565"/>
    </ligand>
</feature>
<evidence type="ECO:0000256" key="11">
    <source>
        <dbReference type="ARBA" id="ARBA00022679"/>
    </source>
</evidence>
<dbReference type="GO" id="GO:0005525">
    <property type="term" value="F:GTP binding"/>
    <property type="evidence" value="ECO:0007669"/>
    <property type="project" value="UniProtKB-KW"/>
</dbReference>
<dbReference type="EMBL" id="LT906441">
    <property type="protein sequence ID" value="SNV32447.1"/>
    <property type="molecule type" value="Genomic_DNA"/>
</dbReference>
<evidence type="ECO:0000256" key="3">
    <source>
        <dbReference type="ARBA" id="ARBA00001522"/>
    </source>
</evidence>
<evidence type="ECO:0000256" key="2">
    <source>
        <dbReference type="ARBA" id="ARBA00000711"/>
    </source>
</evidence>
<keyword evidence="10" id="KW-0169">Cobalamin biosynthesis</keyword>